<evidence type="ECO:0000256" key="1">
    <source>
        <dbReference type="SAM" id="MobiDB-lite"/>
    </source>
</evidence>
<dbReference type="Proteomes" id="UP000664169">
    <property type="component" value="Unassembled WGS sequence"/>
</dbReference>
<comment type="caution">
    <text evidence="3">The sequence shown here is derived from an EMBL/GenBank/DDBJ whole genome shotgun (WGS) entry which is preliminary data.</text>
</comment>
<keyword evidence="4" id="KW-1185">Reference proteome</keyword>
<feature type="compositionally biased region" description="Low complexity" evidence="1">
    <location>
        <begin position="80"/>
        <end position="100"/>
    </location>
</feature>
<feature type="region of interest" description="Disordered" evidence="1">
    <location>
        <begin position="55"/>
        <end position="151"/>
    </location>
</feature>
<gene>
    <name evidence="3" type="ORF">GOMPHAMPRED_007024</name>
</gene>
<reference evidence="3" key="1">
    <citation type="submission" date="2021-03" db="EMBL/GenBank/DDBJ databases">
        <authorList>
            <person name="Tagirdzhanova G."/>
        </authorList>
    </citation>
    <scope>NUCLEOTIDE SEQUENCE</scope>
</reference>
<name>A0A8H3EU10_9LECA</name>
<proteinExistence type="predicted"/>
<feature type="signal peptide" evidence="2">
    <location>
        <begin position="1"/>
        <end position="17"/>
    </location>
</feature>
<feature type="chain" id="PRO_5034301859" description="Secreted protein" evidence="2">
    <location>
        <begin position="18"/>
        <end position="237"/>
    </location>
</feature>
<organism evidence="3 4">
    <name type="scientific">Gomphillus americanus</name>
    <dbReference type="NCBI Taxonomy" id="1940652"/>
    <lineage>
        <taxon>Eukaryota</taxon>
        <taxon>Fungi</taxon>
        <taxon>Dikarya</taxon>
        <taxon>Ascomycota</taxon>
        <taxon>Pezizomycotina</taxon>
        <taxon>Lecanoromycetes</taxon>
        <taxon>OSLEUM clade</taxon>
        <taxon>Ostropomycetidae</taxon>
        <taxon>Ostropales</taxon>
        <taxon>Graphidaceae</taxon>
        <taxon>Gomphilloideae</taxon>
        <taxon>Gomphillus</taxon>
    </lineage>
</organism>
<evidence type="ECO:0000313" key="3">
    <source>
        <dbReference type="EMBL" id="CAF9910262.1"/>
    </source>
</evidence>
<dbReference type="AlphaFoldDB" id="A0A8H3EU10"/>
<evidence type="ECO:0008006" key="5">
    <source>
        <dbReference type="Google" id="ProtNLM"/>
    </source>
</evidence>
<sequence length="237" mass="24599">MKVGLIVLNIYLFGTSALTASHHPRSNFPLGVKGYASSLPNSSFEKHAALMKRATGRAGGAGPSQQSNRRASGQNRHRSTSASPTSSSSSSDMSSDSSDSSSERPPRAHAKVKVKGGNGGGELGKFNNPLDMDYHDVQRGNKKKLKTSGDTAGVVGNVGPGGYIRATAKGQRISYSVETSHGGTARLTHLVDGRASVQHFPTGTGSAQRLPNPGGGRMQANLIVEGTGQGTMIASRE</sequence>
<evidence type="ECO:0000256" key="2">
    <source>
        <dbReference type="SAM" id="SignalP"/>
    </source>
</evidence>
<feature type="compositionally biased region" description="Polar residues" evidence="1">
    <location>
        <begin position="63"/>
        <end position="74"/>
    </location>
</feature>
<dbReference type="EMBL" id="CAJPDQ010000005">
    <property type="protein sequence ID" value="CAF9910262.1"/>
    <property type="molecule type" value="Genomic_DNA"/>
</dbReference>
<keyword evidence="2" id="KW-0732">Signal</keyword>
<accession>A0A8H3EU10</accession>
<protein>
    <recommendedName>
        <fullName evidence="5">Secreted protein</fullName>
    </recommendedName>
</protein>
<evidence type="ECO:0000313" key="4">
    <source>
        <dbReference type="Proteomes" id="UP000664169"/>
    </source>
</evidence>